<accession>A0A0K1EG24</accession>
<dbReference type="KEGG" id="ccro:CMC5_037810"/>
<keyword evidence="2" id="KW-1185">Reference proteome</keyword>
<reference evidence="1 2" key="1">
    <citation type="submission" date="2015-07" db="EMBL/GenBank/DDBJ databases">
        <title>Genome analysis of myxobacterium Chondromyces crocatus Cm c5 reveals a high potential for natural compound synthesis and the genetic basis for the loss of fruiting body formation.</title>
        <authorList>
            <person name="Zaburannyi N."/>
            <person name="Bunk B."/>
            <person name="Maier J."/>
            <person name="Overmann J."/>
            <person name="Mueller R."/>
        </authorList>
    </citation>
    <scope>NUCLEOTIDE SEQUENCE [LARGE SCALE GENOMIC DNA]</scope>
    <source>
        <strain evidence="1 2">Cm c5</strain>
    </source>
</reference>
<dbReference type="OrthoDB" id="5497434at2"/>
<protein>
    <submittedName>
        <fullName evidence="1">Uncharacterized protein</fullName>
    </submittedName>
</protein>
<dbReference type="Proteomes" id="UP000067626">
    <property type="component" value="Chromosome"/>
</dbReference>
<evidence type="ECO:0000313" key="2">
    <source>
        <dbReference type="Proteomes" id="UP000067626"/>
    </source>
</evidence>
<name>A0A0K1EG24_CHOCO</name>
<evidence type="ECO:0000313" key="1">
    <source>
        <dbReference type="EMBL" id="AKT39632.1"/>
    </source>
</evidence>
<proteinExistence type="predicted"/>
<sequence length="306" mass="34084">MKLDVDFVGLAPGEPAEKVRAAASRFLLEEAEGPTDPTFATGYELLEAYFAPLGEIERRSVHERFITERRHVRPPFELRYHMVVARDEQGAIAGARNCTVALCAESKICVVFLAHALVMRPYRRSGLAGLLRLLPVQFGREAIQSAGLDIDAVDLLLSLEQEPVDAANIDSVVRLCAYGRSCFSVIDPAVLPYCQPDFRDLDALREPAVAVPLLAVVRWVGHEHEKALPARLCEAYARHLYDGIHARHCRPQDLEPLREFALNTLAHTSLSKAPLLRLPSHPDDEGALSPLRKERVLPLFAPILRR</sequence>
<organism evidence="1 2">
    <name type="scientific">Chondromyces crocatus</name>
    <dbReference type="NCBI Taxonomy" id="52"/>
    <lineage>
        <taxon>Bacteria</taxon>
        <taxon>Pseudomonadati</taxon>
        <taxon>Myxococcota</taxon>
        <taxon>Polyangia</taxon>
        <taxon>Polyangiales</taxon>
        <taxon>Polyangiaceae</taxon>
        <taxon>Chondromyces</taxon>
    </lineage>
</organism>
<dbReference type="RefSeq" id="WP_050431688.1">
    <property type="nucleotide sequence ID" value="NZ_CP012159.1"/>
</dbReference>
<dbReference type="EMBL" id="CP012159">
    <property type="protein sequence ID" value="AKT39632.1"/>
    <property type="molecule type" value="Genomic_DNA"/>
</dbReference>
<gene>
    <name evidence="1" type="ORF">CMC5_037810</name>
</gene>
<dbReference type="AlphaFoldDB" id="A0A0K1EG24"/>
<dbReference type="STRING" id="52.CMC5_037810"/>